<evidence type="ECO:0000313" key="7">
    <source>
        <dbReference type="EMBL" id="MBB1154319.1"/>
    </source>
</evidence>
<dbReference type="RefSeq" id="WP_182891371.1">
    <property type="nucleotide sequence ID" value="NZ_JACGZW010000004.1"/>
</dbReference>
<accession>A0A7W3ZAZ2</accession>
<comment type="caution">
    <text evidence="7">The sequence shown here is derived from an EMBL/GenBank/DDBJ whole genome shotgun (WGS) entry which is preliminary data.</text>
</comment>
<dbReference type="Pfam" id="PF00155">
    <property type="entry name" value="Aminotran_1_2"/>
    <property type="match status" value="1"/>
</dbReference>
<dbReference type="PANTHER" id="PTHR46383:SF2">
    <property type="entry name" value="AMINOTRANSFERASE"/>
    <property type="match status" value="1"/>
</dbReference>
<dbReference type="InterPro" id="IPR050596">
    <property type="entry name" value="AspAT/PAT-like"/>
</dbReference>
<organism evidence="7 8">
    <name type="scientific">Amycolatopsis dendrobii</name>
    <dbReference type="NCBI Taxonomy" id="2760662"/>
    <lineage>
        <taxon>Bacteria</taxon>
        <taxon>Bacillati</taxon>
        <taxon>Actinomycetota</taxon>
        <taxon>Actinomycetes</taxon>
        <taxon>Pseudonocardiales</taxon>
        <taxon>Pseudonocardiaceae</taxon>
        <taxon>Amycolatopsis</taxon>
    </lineage>
</organism>
<keyword evidence="5" id="KW-0663">Pyridoxal phosphate</keyword>
<dbReference type="InterPro" id="IPR015424">
    <property type="entry name" value="PyrdxlP-dep_Trfase"/>
</dbReference>
<evidence type="ECO:0000313" key="8">
    <source>
        <dbReference type="Proteomes" id="UP000526734"/>
    </source>
</evidence>
<dbReference type="InterPro" id="IPR015421">
    <property type="entry name" value="PyrdxlP-dep_Trfase_major"/>
</dbReference>
<evidence type="ECO:0000256" key="2">
    <source>
        <dbReference type="ARBA" id="ARBA00007441"/>
    </source>
</evidence>
<dbReference type="GO" id="GO:0030170">
    <property type="term" value="F:pyridoxal phosphate binding"/>
    <property type="evidence" value="ECO:0007669"/>
    <property type="project" value="InterPro"/>
</dbReference>
<dbReference type="GO" id="GO:0008483">
    <property type="term" value="F:transaminase activity"/>
    <property type="evidence" value="ECO:0007669"/>
    <property type="project" value="UniProtKB-KW"/>
</dbReference>
<dbReference type="AlphaFoldDB" id="A0A7W3ZAZ2"/>
<reference evidence="7 8" key="1">
    <citation type="submission" date="2020-08" db="EMBL/GenBank/DDBJ databases">
        <title>Amycolatopsis sp. nov. DR6-1 isolated from Dendrobium heterocarpum.</title>
        <authorList>
            <person name="Tedsree N."/>
            <person name="Kuncharoen N."/>
            <person name="Likhitwitayawuid K."/>
            <person name="Tanasupawat S."/>
        </authorList>
    </citation>
    <scope>NUCLEOTIDE SEQUENCE [LARGE SCALE GENOMIC DNA]</scope>
    <source>
        <strain evidence="7 8">DR6-1</strain>
    </source>
</reference>
<evidence type="ECO:0000256" key="1">
    <source>
        <dbReference type="ARBA" id="ARBA00001933"/>
    </source>
</evidence>
<dbReference type="EMBL" id="JACGZW010000004">
    <property type="protein sequence ID" value="MBB1154319.1"/>
    <property type="molecule type" value="Genomic_DNA"/>
</dbReference>
<dbReference type="SUPFAM" id="SSF53383">
    <property type="entry name" value="PLP-dependent transferases"/>
    <property type="match status" value="1"/>
</dbReference>
<dbReference type="PANTHER" id="PTHR46383">
    <property type="entry name" value="ASPARTATE AMINOTRANSFERASE"/>
    <property type="match status" value="1"/>
</dbReference>
<keyword evidence="3 7" id="KW-0032">Aminotransferase</keyword>
<protein>
    <submittedName>
        <fullName evidence="7">Pyridoxal phosphate-dependent aminotransferase</fullName>
    </submittedName>
</protein>
<evidence type="ECO:0000256" key="3">
    <source>
        <dbReference type="ARBA" id="ARBA00022576"/>
    </source>
</evidence>
<dbReference type="Proteomes" id="UP000526734">
    <property type="component" value="Unassembled WGS sequence"/>
</dbReference>
<feature type="domain" description="Aminotransferase class I/classII large" evidence="6">
    <location>
        <begin position="66"/>
        <end position="373"/>
    </location>
</feature>
<evidence type="ECO:0000256" key="5">
    <source>
        <dbReference type="ARBA" id="ARBA00022898"/>
    </source>
</evidence>
<keyword evidence="8" id="KW-1185">Reference proteome</keyword>
<dbReference type="InterPro" id="IPR004839">
    <property type="entry name" value="Aminotransferase_I/II_large"/>
</dbReference>
<evidence type="ECO:0000256" key="4">
    <source>
        <dbReference type="ARBA" id="ARBA00022679"/>
    </source>
</evidence>
<gene>
    <name evidence="7" type="ORF">H4281_14345</name>
</gene>
<dbReference type="GO" id="GO:0006520">
    <property type="term" value="P:amino acid metabolic process"/>
    <property type="evidence" value="ECO:0007669"/>
    <property type="project" value="InterPro"/>
</dbReference>
<name>A0A7W3ZAZ2_9PSEU</name>
<comment type="similarity">
    <text evidence="2">Belongs to the class-I pyridoxal-phosphate-dependent aminotransferase family.</text>
</comment>
<comment type="cofactor">
    <cofactor evidence="1">
        <name>pyridoxal 5'-phosphate</name>
        <dbReference type="ChEBI" id="CHEBI:597326"/>
    </cofactor>
</comment>
<dbReference type="CDD" id="cd00609">
    <property type="entry name" value="AAT_like"/>
    <property type="match status" value="1"/>
</dbReference>
<keyword evidence="4 7" id="KW-0808">Transferase</keyword>
<proteinExistence type="inferred from homology"/>
<sequence length="381" mass="41045">MPRSSSTSTVLPASRDVPALGALSARDRARRTGVPMLPLIGAPVLPMPGHVRDAVLRAMDKPDPRDSRGLPELRSAIAAELGPDIDPERRLLVTHGAQHGLSLVLRTVLEPGDEVIVPTPTYFFDGAIRESGAVPAYVPSREDWTFDLDGMAAAVTPRSRAILLCNPVNPTGYLPNAATIAAVVGLAARHGLLVISDDSWRHFAFDRNEHHPIEGLAEVWPHLITVTSLSKYYALATWRIGYVLAPPEIVDAMERRLQWEAVCCGAVAQYAATAALTGPREWLDRERSTYQRKRDLVCDGIAASGLPAPVRPGGGAFLLADCGRLGDTPEDIDRALLRNGVTAIRGADLHAPDTHVRLTFGAAEPVLEKLISAVKHALLET</sequence>
<dbReference type="Gene3D" id="3.40.640.10">
    <property type="entry name" value="Type I PLP-dependent aspartate aminotransferase-like (Major domain)"/>
    <property type="match status" value="1"/>
</dbReference>
<evidence type="ECO:0000259" key="6">
    <source>
        <dbReference type="Pfam" id="PF00155"/>
    </source>
</evidence>